<dbReference type="SUPFAM" id="SSF54211">
    <property type="entry name" value="Ribosomal protein S5 domain 2-like"/>
    <property type="match status" value="1"/>
</dbReference>
<keyword evidence="2" id="KW-0645">Protease</keyword>
<dbReference type="EC" id="3.4.21.53" evidence="2"/>
<dbReference type="Pfam" id="PF05362">
    <property type="entry name" value="Lon_C"/>
    <property type="match status" value="1"/>
</dbReference>
<dbReference type="InterPro" id="IPR008269">
    <property type="entry name" value="Lon_proteolytic"/>
</dbReference>
<gene>
    <name evidence="2" type="ORF">VT98_14772</name>
</gene>
<keyword evidence="3" id="KW-1185">Reference proteome</keyword>
<dbReference type="GO" id="GO:0004252">
    <property type="term" value="F:serine-type endopeptidase activity"/>
    <property type="evidence" value="ECO:0007669"/>
    <property type="project" value="UniProtKB-EC"/>
</dbReference>
<evidence type="ECO:0000313" key="3">
    <source>
        <dbReference type="Proteomes" id="UP000288086"/>
    </source>
</evidence>
<dbReference type="InterPro" id="IPR020568">
    <property type="entry name" value="Ribosomal_Su5_D2-typ_SF"/>
</dbReference>
<organism evidence="2 3">
    <name type="scientific">Candidatus Electrothrix communis</name>
    <dbReference type="NCBI Taxonomy" id="1859133"/>
    <lineage>
        <taxon>Bacteria</taxon>
        <taxon>Pseudomonadati</taxon>
        <taxon>Thermodesulfobacteriota</taxon>
        <taxon>Desulfobulbia</taxon>
        <taxon>Desulfobulbales</taxon>
        <taxon>Desulfobulbaceae</taxon>
        <taxon>Candidatus Electrothrix</taxon>
    </lineage>
</organism>
<dbReference type="EMBL" id="MTKP01000477">
    <property type="protein sequence ID" value="RWX42890.1"/>
    <property type="molecule type" value="Genomic_DNA"/>
</dbReference>
<feature type="domain" description="Lon proteolytic" evidence="1">
    <location>
        <begin position="2"/>
        <end position="53"/>
    </location>
</feature>
<accession>A0A3S3SHP9</accession>
<dbReference type="InterPro" id="IPR014721">
    <property type="entry name" value="Ribsml_uS5_D2-typ_fold_subgr"/>
</dbReference>
<name>A0A3S3SHP9_9BACT</name>
<protein>
    <submittedName>
        <fullName evidence="2">Lon protease (S16) C-terminal proteolytic domain-containing protein</fullName>
        <ecNumber evidence="2">3.4.21.53</ecNumber>
    </submittedName>
</protein>
<feature type="non-terminal residue" evidence="2">
    <location>
        <position position="1"/>
    </location>
</feature>
<dbReference type="AlphaFoldDB" id="A0A3S3SHP9"/>
<sequence>AEKVLAALRAGINELVLPVLNEKDVLEIPEEVREGVIFHYPHTIEEALEFVLEKETDNA</sequence>
<reference evidence="2 3" key="1">
    <citation type="submission" date="2017-01" db="EMBL/GenBank/DDBJ databases">
        <title>The cable genome- insights into the physiology and evolution of filamentous bacteria capable of sulfide oxidation via long distance electron transfer.</title>
        <authorList>
            <person name="Schreiber L."/>
            <person name="Bjerg J.T."/>
            <person name="Boggild A."/>
            <person name="Van De Vossenberg J."/>
            <person name="Meysman F."/>
            <person name="Nielsen L.P."/>
            <person name="Schramm A."/>
            <person name="Kjeldsen K.U."/>
        </authorList>
    </citation>
    <scope>NUCLEOTIDE SEQUENCE [LARGE SCALE GENOMIC DNA]</scope>
    <source>
        <strain evidence="2">A1</strain>
    </source>
</reference>
<keyword evidence="2" id="KW-0378">Hydrolase</keyword>
<proteinExistence type="predicted"/>
<comment type="caution">
    <text evidence="2">The sequence shown here is derived from an EMBL/GenBank/DDBJ whole genome shotgun (WGS) entry which is preliminary data.</text>
</comment>
<dbReference type="GO" id="GO:0004176">
    <property type="term" value="F:ATP-dependent peptidase activity"/>
    <property type="evidence" value="ECO:0007669"/>
    <property type="project" value="InterPro"/>
</dbReference>
<evidence type="ECO:0000313" key="2">
    <source>
        <dbReference type="EMBL" id="RWX42890.1"/>
    </source>
</evidence>
<dbReference type="Proteomes" id="UP000288086">
    <property type="component" value="Unassembled WGS sequence"/>
</dbReference>
<dbReference type="GO" id="GO:0006508">
    <property type="term" value="P:proteolysis"/>
    <property type="evidence" value="ECO:0007669"/>
    <property type="project" value="UniProtKB-KW"/>
</dbReference>
<evidence type="ECO:0000259" key="1">
    <source>
        <dbReference type="Pfam" id="PF05362"/>
    </source>
</evidence>
<dbReference type="Gene3D" id="3.30.230.10">
    <property type="match status" value="1"/>
</dbReference>